<dbReference type="EMBL" id="KM038975">
    <property type="protein sequence ID" value="AIG56436.1"/>
    <property type="molecule type" value="Genomic_DNA"/>
</dbReference>
<feature type="non-terminal residue" evidence="2">
    <location>
        <position position="288"/>
    </location>
</feature>
<dbReference type="AlphaFoldDB" id="A0A0A7CPF9"/>
<feature type="signal peptide" evidence="1">
    <location>
        <begin position="1"/>
        <end position="17"/>
    </location>
</feature>
<proteinExistence type="predicted"/>
<accession>A0A0A7CPF9</accession>
<keyword evidence="1" id="KW-0732">Signal</keyword>
<reference evidence="2" key="1">
    <citation type="journal article" date="2014" name="Genome Biol. Evol.">
        <title>The secreted proteins of Achlya hypogyna and Thraustotheca clavata identify the ancestral oomycete secretome and reveal gene acquisitions by horizontal gene transfer.</title>
        <authorList>
            <person name="Misner I."/>
            <person name="Blouin N."/>
            <person name="Leonard G."/>
            <person name="Richards T.A."/>
            <person name="Lane C.E."/>
        </authorList>
    </citation>
    <scope>NUCLEOTIDE SEQUENCE</scope>
    <source>
        <strain evidence="2">ATCC 48635</strain>
    </source>
</reference>
<sequence length="288" mass="29068">MKAIIVSLAVASASVLALDDLEAAASVRCTTTKDCPSVACHTLTTCTNSRCEYTQVSVNTPCPGQGCSNGGGCDDDAKDYCDAKGKCKDTFKTSGTMCKAGTECYDDAKCDGKSGKCPTNPPSATTKICLGKNNGGPCDAPTDNCDGKGNCKDNYLPSTKVCKAGGACTEDAKCSGSSSTCPANAPSPTTKVCTGKSNSGLCDAPTDNCDGKGNCKDNYLPNTKVCKAGGACTEDAKCSGISSDCPANAPSSAYKTCTGKSNGGPCDAAIDNCDGKGNCKDNYLPSTK</sequence>
<evidence type="ECO:0000256" key="1">
    <source>
        <dbReference type="SAM" id="SignalP"/>
    </source>
</evidence>
<organism evidence="2">
    <name type="scientific">Achlya hypogyna</name>
    <name type="common">Oomycete</name>
    <name type="synonym">Protoachlya hypogyna</name>
    <dbReference type="NCBI Taxonomy" id="1202772"/>
    <lineage>
        <taxon>Eukaryota</taxon>
        <taxon>Sar</taxon>
        <taxon>Stramenopiles</taxon>
        <taxon>Oomycota</taxon>
        <taxon>Saprolegniomycetes</taxon>
        <taxon>Saprolegniales</taxon>
        <taxon>Achlyaceae</taxon>
        <taxon>Achlya</taxon>
    </lineage>
</organism>
<protein>
    <submittedName>
        <fullName evidence="2">Secreted protein</fullName>
    </submittedName>
</protein>
<feature type="chain" id="PRO_5002037150" evidence="1">
    <location>
        <begin position="18"/>
        <end position="288"/>
    </location>
</feature>
<evidence type="ECO:0000313" key="2">
    <source>
        <dbReference type="EMBL" id="AIG56436.1"/>
    </source>
</evidence>
<name>A0A0A7CPF9_ACHHY</name>